<organism evidence="2 3">
    <name type="scientific">Rufibacter latericius</name>
    <dbReference type="NCBI Taxonomy" id="2487040"/>
    <lineage>
        <taxon>Bacteria</taxon>
        <taxon>Pseudomonadati</taxon>
        <taxon>Bacteroidota</taxon>
        <taxon>Cytophagia</taxon>
        <taxon>Cytophagales</taxon>
        <taxon>Hymenobacteraceae</taxon>
        <taxon>Rufibacter</taxon>
    </lineage>
</organism>
<comment type="caution">
    <text evidence="2">The sequence shown here is derived from an EMBL/GenBank/DDBJ whole genome shotgun (WGS) entry which is preliminary data.</text>
</comment>
<proteinExistence type="predicted"/>
<dbReference type="InterPro" id="IPR008964">
    <property type="entry name" value="Invasin/intimin_cell_adhesion"/>
</dbReference>
<dbReference type="SUPFAM" id="SSF49373">
    <property type="entry name" value="Invasin/intimin cell-adhesion fragments"/>
    <property type="match status" value="5"/>
</dbReference>
<accession>A0A3M9MKA5</accession>
<name>A0A3M9MKA5_9BACT</name>
<dbReference type="OrthoDB" id="177731at2"/>
<dbReference type="EMBL" id="RJJD01000008">
    <property type="protein sequence ID" value="RNI26002.1"/>
    <property type="molecule type" value="Genomic_DNA"/>
</dbReference>
<dbReference type="InterPro" id="IPR026444">
    <property type="entry name" value="Secre_tail"/>
</dbReference>
<dbReference type="NCBIfam" id="TIGR04183">
    <property type="entry name" value="Por_Secre_tail"/>
    <property type="match status" value="1"/>
</dbReference>
<keyword evidence="3" id="KW-1185">Reference proteome</keyword>
<sequence length="1413" mass="149968">MIPCPLIFHPPRAMNPTKPILLSLVILFSCLVPKSSPAKALPEVKLKVASSKSSISNGAGFSYRLINDLEKLAPAYWSAINNPYVEEPLKLETNSAAGPKGRTPAVITFNTLPAKKYGDLPFVVTATSTNPNTAITFASSNTAVATVANTTQGWKVTIKAAGTANIIASQAEGGKFGAAAPVSRALVVSTIPAVITFGTLPAKTVGDGPFLLIATSTNTTTPISFTSSNTAVATVAKTTEGWKATIIGAGTANIVATQAAGGNYSAAALVSRALTVAPGITAPVPAVISFPTLVAKKFGDAPFFLQATSTNTGTPIAFASSNPAVVSVANTTEGWKASIIGAGTATITASQAAGNGYAAASNVSQVQVVAAIPAVITFAPLLPKLVGDAPILLTATSTNTGTPITFASSNSAVATVANTPEGWKATIVGAGTATITASQVAGGNYTAAASVSNSLVVNEVVATPSVISFSALASKKVGDVPFLLTASSTNSVTPITFASSNASVVTVANTMEGWKATIVGAGTATIIASQAAGNGYAAATSVSQPQVVSTIPAVITFNALPAKTMGDAPFLLNATSTNTATPIAYTSSNPAVATVAQTTEGWKATIVGAGTATITASQAAGGNYASASPVSRALVVSAPVETVTPPSPEAFVQGVIPYKSYWGYHKDKSNQSIDKLFNGVINETVHMGTSEMLPEADIVLNFPDAMEVELQKISFYDGQGTIPVGYEIQTIYVEKGTGREIVGPSYNGSKFNYWIDHALTTPIRVSAVILRKKKGVRLPDEIRLYGKYKPYTPPSFTKPAYPLKRMLGINTYPADNASTIAERLVQKINAIAPYHVVRDYVDWEILETNLAGEYAFQPTMKGNWKLDDIYARHKAKGKEVLVCIKNMPGWMLATYPTAIRDAENAPMPYKASYTTVSSTGSTNYFNEQYNADKQNPASYVQVAKVAFQFAARYGSNTSLNPALVKTKSIVKIGMNLISKMEANNEPDRHWKGRQANQTSDEYAAYLSAFYDGHMGTLGADVGVKQADPNMKVVCAGIASTKTAFYQGIVDWCKKYRGYLPNGKVNLCFDEINYHAYNNNFDGEQYAEGTRVGVAPELSLAPLNINKFHQINKEFIGDGDMPIIITETGYDWNSTTQGTKVIGSKDKFQVQGDWILRSSLDYAMAGLSGLYFYQLYDDPSGSITNTTQYATSGHVDRVTFVRRPAADYMGQVWKYFGDFVPVERLSKDPRIDKYRDNAGREMYAAWIPDDEDRRSDYTLALGTDSANVFYTRIGSDSMEVVKVKTVAGKLTVTVTETPIFILATGQPVFPTEMGTTNAPIAIAPQLTVETKLNIFPNPFSRNTTLEFQVGETSEAVLDVFDSQGKLVKHLFVGKAESGVAQTMQFNAGNLPNGVYIARLTTGKKTISKKLLLMK</sequence>
<dbReference type="Pfam" id="PF18962">
    <property type="entry name" value="Por_Secre_tail"/>
    <property type="match status" value="1"/>
</dbReference>
<gene>
    <name evidence="2" type="ORF">EFB08_14310</name>
</gene>
<dbReference type="InterPro" id="IPR017853">
    <property type="entry name" value="GH"/>
</dbReference>
<protein>
    <submittedName>
        <fullName evidence="2">T9SS C-terminal target domain-containing protein</fullName>
    </submittedName>
</protein>
<feature type="domain" description="Secretion system C-terminal sorting" evidence="1">
    <location>
        <begin position="1333"/>
        <end position="1410"/>
    </location>
</feature>
<dbReference type="SUPFAM" id="SSF51445">
    <property type="entry name" value="(Trans)glycosidases"/>
    <property type="match status" value="1"/>
</dbReference>
<evidence type="ECO:0000313" key="3">
    <source>
        <dbReference type="Proteomes" id="UP000272117"/>
    </source>
</evidence>
<dbReference type="Gene3D" id="3.20.20.80">
    <property type="entry name" value="Glycosidases"/>
    <property type="match status" value="1"/>
</dbReference>
<dbReference type="Gene3D" id="2.60.40.1080">
    <property type="match status" value="6"/>
</dbReference>
<evidence type="ECO:0000313" key="2">
    <source>
        <dbReference type="EMBL" id="RNI26002.1"/>
    </source>
</evidence>
<evidence type="ECO:0000259" key="1">
    <source>
        <dbReference type="Pfam" id="PF18962"/>
    </source>
</evidence>
<dbReference type="Proteomes" id="UP000272117">
    <property type="component" value="Unassembled WGS sequence"/>
</dbReference>
<reference evidence="2 3" key="1">
    <citation type="submission" date="2018-11" db="EMBL/GenBank/DDBJ databases">
        <title>Rufibacter latericius sp. nov., isolated from water in Baiyang Lake.</title>
        <authorList>
            <person name="Yang Y."/>
        </authorList>
    </citation>
    <scope>NUCLEOTIDE SEQUENCE [LARGE SCALE GENOMIC DNA]</scope>
    <source>
        <strain evidence="2 3">R-22-1c-1</strain>
    </source>
</reference>